<evidence type="ECO:0008006" key="4">
    <source>
        <dbReference type="Google" id="ProtNLM"/>
    </source>
</evidence>
<name>A0ABQ6LSG8_9RHOB</name>
<protein>
    <recommendedName>
        <fullName evidence="4">Lipoprotein</fullName>
    </recommendedName>
</protein>
<dbReference type="RefSeq" id="WP_285674218.1">
    <property type="nucleotide sequence ID" value="NZ_BSYI01000048.1"/>
</dbReference>
<keyword evidence="1" id="KW-0732">Signal</keyword>
<evidence type="ECO:0000256" key="1">
    <source>
        <dbReference type="SAM" id="SignalP"/>
    </source>
</evidence>
<evidence type="ECO:0000313" key="2">
    <source>
        <dbReference type="EMBL" id="GMG85006.1"/>
    </source>
</evidence>
<organism evidence="2 3">
    <name type="scientific">Paralimibaculum aggregatum</name>
    <dbReference type="NCBI Taxonomy" id="3036245"/>
    <lineage>
        <taxon>Bacteria</taxon>
        <taxon>Pseudomonadati</taxon>
        <taxon>Pseudomonadota</taxon>
        <taxon>Alphaproteobacteria</taxon>
        <taxon>Rhodobacterales</taxon>
        <taxon>Paracoccaceae</taxon>
        <taxon>Paralimibaculum</taxon>
    </lineage>
</organism>
<comment type="caution">
    <text evidence="2">The sequence shown here is derived from an EMBL/GenBank/DDBJ whole genome shotgun (WGS) entry which is preliminary data.</text>
</comment>
<evidence type="ECO:0000313" key="3">
    <source>
        <dbReference type="Proteomes" id="UP001239909"/>
    </source>
</evidence>
<dbReference type="EMBL" id="BSYI01000048">
    <property type="protein sequence ID" value="GMG85006.1"/>
    <property type="molecule type" value="Genomic_DNA"/>
</dbReference>
<dbReference type="Proteomes" id="UP001239909">
    <property type="component" value="Unassembled WGS sequence"/>
</dbReference>
<reference evidence="2 3" key="1">
    <citation type="submission" date="2023-04" db="EMBL/GenBank/DDBJ databases">
        <title>Marinoamorphus aggregata gen. nov., sp. Nov., isolate from tissue of brittle star Ophioplocus japonicus.</title>
        <authorList>
            <person name="Kawano K."/>
            <person name="Sawayama S."/>
            <person name="Nakagawa S."/>
        </authorList>
    </citation>
    <scope>NUCLEOTIDE SEQUENCE [LARGE SCALE GENOMIC DNA]</scope>
    <source>
        <strain evidence="2 3">NKW23</strain>
    </source>
</reference>
<feature type="chain" id="PRO_5045591955" description="Lipoprotein" evidence="1">
    <location>
        <begin position="20"/>
        <end position="138"/>
    </location>
</feature>
<sequence length="138" mass="15265">MTFTRFAAVAAMTLALALAGCRSAPLLDIKGAPYGAATSYQRLSYRDYENAIIRAGTKRNWVFRRIGQGHLEGSLTVRGKHNAVVDIYFDTESFSIIHKASSGLDYNPGQGTIHSNYNAWIQNLENDIRAEVQLLRAS</sequence>
<gene>
    <name evidence="2" type="ORF">LNKW23_42220</name>
</gene>
<dbReference type="PROSITE" id="PS51257">
    <property type="entry name" value="PROKAR_LIPOPROTEIN"/>
    <property type="match status" value="1"/>
</dbReference>
<proteinExistence type="predicted"/>
<keyword evidence="3" id="KW-1185">Reference proteome</keyword>
<feature type="signal peptide" evidence="1">
    <location>
        <begin position="1"/>
        <end position="19"/>
    </location>
</feature>
<accession>A0ABQ6LSG8</accession>